<protein>
    <submittedName>
        <fullName evidence="1">Uncharacterized protein</fullName>
    </submittedName>
</protein>
<keyword evidence="2" id="KW-1185">Reference proteome</keyword>
<dbReference type="RefSeq" id="WP_249708999.1">
    <property type="nucleotide sequence ID" value="NZ_JAMFMB010000009.1"/>
</dbReference>
<gene>
    <name evidence="1" type="ORF">M3P21_08725</name>
</gene>
<accession>A0ABT0Q193</accession>
<proteinExistence type="predicted"/>
<dbReference type="Proteomes" id="UP001203880">
    <property type="component" value="Unassembled WGS sequence"/>
</dbReference>
<name>A0ABT0Q193_9RHOB</name>
<evidence type="ECO:0000313" key="2">
    <source>
        <dbReference type="Proteomes" id="UP001203880"/>
    </source>
</evidence>
<comment type="caution">
    <text evidence="1">The sequence shown here is derived from an EMBL/GenBank/DDBJ whole genome shotgun (WGS) entry which is preliminary data.</text>
</comment>
<sequence length="50" mass="5491">MHTHWINEVLLDIAEFAKLNGMPELEAHVQCALLAAETQNGDADTLAETD</sequence>
<evidence type="ECO:0000313" key="1">
    <source>
        <dbReference type="EMBL" id="MCL6283619.1"/>
    </source>
</evidence>
<dbReference type="EMBL" id="JAMFMB010000009">
    <property type="protein sequence ID" value="MCL6283619.1"/>
    <property type="molecule type" value="Genomic_DNA"/>
</dbReference>
<organism evidence="1 2">
    <name type="scientific">Ruegeria spongiae</name>
    <dbReference type="NCBI Taxonomy" id="2942209"/>
    <lineage>
        <taxon>Bacteria</taxon>
        <taxon>Pseudomonadati</taxon>
        <taxon>Pseudomonadota</taxon>
        <taxon>Alphaproteobacteria</taxon>
        <taxon>Rhodobacterales</taxon>
        <taxon>Roseobacteraceae</taxon>
        <taxon>Ruegeria</taxon>
    </lineage>
</organism>
<reference evidence="1" key="1">
    <citation type="submission" date="2022-05" db="EMBL/GenBank/DDBJ databases">
        <authorList>
            <person name="Park J.-S."/>
        </authorList>
    </citation>
    <scope>NUCLEOTIDE SEQUENCE</scope>
    <source>
        <strain evidence="1">2012CJ41-6</strain>
    </source>
</reference>